<protein>
    <submittedName>
        <fullName evidence="3">HTH CENPB-type domain-containing protein</fullName>
    </submittedName>
</protein>
<reference evidence="3" key="1">
    <citation type="submission" date="2016-06" db="UniProtKB">
        <authorList>
            <consortium name="WormBaseParasite"/>
        </authorList>
    </citation>
    <scope>IDENTIFICATION</scope>
</reference>
<keyword evidence="2" id="KW-1185">Reference proteome</keyword>
<sequence length="81" mass="9666">EEEEEEEEEKEEKEEKEVNLWLQRGLTQWRRPIYNNSEGAITLRELIFAYDAIRGTRHAGYGWENILEATNVPKMPTDEQQ</sequence>
<dbReference type="EMBL" id="UYSU01045059">
    <property type="protein sequence ID" value="VDM05097.1"/>
    <property type="molecule type" value="Genomic_DNA"/>
</dbReference>
<accession>A0A183TQG3</accession>
<dbReference type="AlphaFoldDB" id="A0A183TQG3"/>
<reference evidence="1 2" key="2">
    <citation type="submission" date="2018-11" db="EMBL/GenBank/DDBJ databases">
        <authorList>
            <consortium name="Pathogen Informatics"/>
        </authorList>
    </citation>
    <scope>NUCLEOTIDE SEQUENCE [LARGE SCALE GENOMIC DNA]</scope>
    <source>
        <strain evidence="1 2">NST_G2</strain>
    </source>
</reference>
<dbReference type="WBParaSite" id="SSLN_0001941801-mRNA-1">
    <property type="protein sequence ID" value="SSLN_0001941801-mRNA-1"/>
    <property type="gene ID" value="SSLN_0001941801"/>
</dbReference>
<evidence type="ECO:0000313" key="2">
    <source>
        <dbReference type="Proteomes" id="UP000275846"/>
    </source>
</evidence>
<evidence type="ECO:0000313" key="1">
    <source>
        <dbReference type="EMBL" id="VDM05097.1"/>
    </source>
</evidence>
<gene>
    <name evidence="1" type="ORF">SSLN_LOCUS18711</name>
</gene>
<dbReference type="Proteomes" id="UP000275846">
    <property type="component" value="Unassembled WGS sequence"/>
</dbReference>
<name>A0A183TQG3_SCHSO</name>
<evidence type="ECO:0000313" key="3">
    <source>
        <dbReference type="WBParaSite" id="SSLN_0001941801-mRNA-1"/>
    </source>
</evidence>
<organism evidence="3">
    <name type="scientific">Schistocephalus solidus</name>
    <name type="common">Tapeworm</name>
    <dbReference type="NCBI Taxonomy" id="70667"/>
    <lineage>
        <taxon>Eukaryota</taxon>
        <taxon>Metazoa</taxon>
        <taxon>Spiralia</taxon>
        <taxon>Lophotrochozoa</taxon>
        <taxon>Platyhelminthes</taxon>
        <taxon>Cestoda</taxon>
        <taxon>Eucestoda</taxon>
        <taxon>Diphyllobothriidea</taxon>
        <taxon>Diphyllobothriidae</taxon>
        <taxon>Schistocephalus</taxon>
    </lineage>
</organism>
<proteinExistence type="predicted"/>